<dbReference type="PROSITE" id="PS00455">
    <property type="entry name" value="AMP_BINDING"/>
    <property type="match status" value="1"/>
</dbReference>
<reference evidence="3" key="1">
    <citation type="journal article" date="2020" name="Stud. Mycol.">
        <title>101 Dothideomycetes genomes: a test case for predicting lifestyles and emergence of pathogens.</title>
        <authorList>
            <person name="Haridas S."/>
            <person name="Albert R."/>
            <person name="Binder M."/>
            <person name="Bloem J."/>
            <person name="Labutti K."/>
            <person name="Salamov A."/>
            <person name="Andreopoulos B."/>
            <person name="Baker S."/>
            <person name="Barry K."/>
            <person name="Bills G."/>
            <person name="Bluhm B."/>
            <person name="Cannon C."/>
            <person name="Castanera R."/>
            <person name="Culley D."/>
            <person name="Daum C."/>
            <person name="Ezra D."/>
            <person name="Gonzalez J."/>
            <person name="Henrissat B."/>
            <person name="Kuo A."/>
            <person name="Liang C."/>
            <person name="Lipzen A."/>
            <person name="Lutzoni F."/>
            <person name="Magnuson J."/>
            <person name="Mondo S."/>
            <person name="Nolan M."/>
            <person name="Ohm R."/>
            <person name="Pangilinan J."/>
            <person name="Park H.-J."/>
            <person name="Ramirez L."/>
            <person name="Alfaro M."/>
            <person name="Sun H."/>
            <person name="Tritt A."/>
            <person name="Yoshinaga Y."/>
            <person name="Zwiers L.-H."/>
            <person name="Turgeon B."/>
            <person name="Goodwin S."/>
            <person name="Spatafora J."/>
            <person name="Crous P."/>
            <person name="Grigoriev I."/>
        </authorList>
    </citation>
    <scope>NUCLEOTIDE SEQUENCE</scope>
    <source>
        <strain evidence="3">CBS 269.34</strain>
    </source>
</reference>
<dbReference type="Pfam" id="PF13193">
    <property type="entry name" value="AMP-binding_C"/>
    <property type="match status" value="1"/>
</dbReference>
<proteinExistence type="predicted"/>
<protein>
    <submittedName>
        <fullName evidence="3">Amp dependent CoA ligase</fullName>
    </submittedName>
</protein>
<dbReference type="Proteomes" id="UP000799750">
    <property type="component" value="Unassembled WGS sequence"/>
</dbReference>
<keyword evidence="3" id="KW-0436">Ligase</keyword>
<dbReference type="GO" id="GO:0019748">
    <property type="term" value="P:secondary metabolic process"/>
    <property type="evidence" value="ECO:0007669"/>
    <property type="project" value="TreeGrafter"/>
</dbReference>
<dbReference type="Gene3D" id="3.40.50.12780">
    <property type="entry name" value="N-terminal domain of ligase-like"/>
    <property type="match status" value="1"/>
</dbReference>
<gene>
    <name evidence="3" type="ORF">BU16DRAFT_521554</name>
</gene>
<dbReference type="EMBL" id="MU004181">
    <property type="protein sequence ID" value="KAF2502907.1"/>
    <property type="molecule type" value="Genomic_DNA"/>
</dbReference>
<dbReference type="InterPro" id="IPR045851">
    <property type="entry name" value="AMP-bd_C_sf"/>
</dbReference>
<organism evidence="3 4">
    <name type="scientific">Lophium mytilinum</name>
    <dbReference type="NCBI Taxonomy" id="390894"/>
    <lineage>
        <taxon>Eukaryota</taxon>
        <taxon>Fungi</taxon>
        <taxon>Dikarya</taxon>
        <taxon>Ascomycota</taxon>
        <taxon>Pezizomycotina</taxon>
        <taxon>Dothideomycetes</taxon>
        <taxon>Pleosporomycetidae</taxon>
        <taxon>Mytilinidiales</taxon>
        <taxon>Mytilinidiaceae</taxon>
        <taxon>Lophium</taxon>
    </lineage>
</organism>
<dbReference type="SUPFAM" id="SSF56801">
    <property type="entry name" value="Acetyl-CoA synthetase-like"/>
    <property type="match status" value="1"/>
</dbReference>
<name>A0A6A6RHH3_9PEZI</name>
<dbReference type="GO" id="GO:0016405">
    <property type="term" value="F:CoA-ligase activity"/>
    <property type="evidence" value="ECO:0007669"/>
    <property type="project" value="TreeGrafter"/>
</dbReference>
<feature type="domain" description="AMP-dependent synthetase/ligase" evidence="1">
    <location>
        <begin position="24"/>
        <end position="391"/>
    </location>
</feature>
<evidence type="ECO:0000313" key="3">
    <source>
        <dbReference type="EMBL" id="KAF2502907.1"/>
    </source>
</evidence>
<evidence type="ECO:0000313" key="4">
    <source>
        <dbReference type="Proteomes" id="UP000799750"/>
    </source>
</evidence>
<dbReference type="InterPro" id="IPR020845">
    <property type="entry name" value="AMP-binding_CS"/>
</dbReference>
<dbReference type="Pfam" id="PF00501">
    <property type="entry name" value="AMP-binding"/>
    <property type="match status" value="1"/>
</dbReference>
<dbReference type="PANTHER" id="PTHR24096">
    <property type="entry name" value="LONG-CHAIN-FATTY-ACID--COA LIGASE"/>
    <property type="match status" value="1"/>
</dbReference>
<dbReference type="PANTHER" id="PTHR24096:SF265">
    <property type="entry name" value="ENZYME, PUTATIVE (AFU_ORTHOLOGUE AFUA_5G14270)-RELATED"/>
    <property type="match status" value="1"/>
</dbReference>
<dbReference type="InterPro" id="IPR000873">
    <property type="entry name" value="AMP-dep_synth/lig_dom"/>
</dbReference>
<accession>A0A6A6RHH3</accession>
<evidence type="ECO:0000259" key="1">
    <source>
        <dbReference type="Pfam" id="PF00501"/>
    </source>
</evidence>
<keyword evidence="4" id="KW-1185">Reference proteome</keyword>
<dbReference type="AlphaFoldDB" id="A0A6A6RHH3"/>
<dbReference type="CDD" id="cd05911">
    <property type="entry name" value="Firefly_Luc_like"/>
    <property type="match status" value="1"/>
</dbReference>
<dbReference type="InterPro" id="IPR042099">
    <property type="entry name" value="ANL_N_sf"/>
</dbReference>
<feature type="domain" description="AMP-binding enzyme C-terminal" evidence="2">
    <location>
        <begin position="443"/>
        <end position="528"/>
    </location>
</feature>
<dbReference type="OrthoDB" id="6509636at2759"/>
<dbReference type="InterPro" id="IPR025110">
    <property type="entry name" value="AMP-bd_C"/>
</dbReference>
<evidence type="ECO:0000259" key="2">
    <source>
        <dbReference type="Pfam" id="PF13193"/>
    </source>
</evidence>
<sequence length="546" mass="60497">MPFLAEDRFDVSTQDLISWAFDNAAYDLDKPVYIDAADPKRFVSARQGRTIIRKLVAGFRKAGLEKGDCVVLASFNDLYYPLIVQGIIAAGGVYTGTNPSYTPHELAHHIKVSKGKFIVVEPELLPPIQAAEHSIPKSNIFIFDTLGQAIPDGFKPWKWLLEQGERDWVRFNDLQTAKKTLAMLLFSSGTTGLPKAVMLSHYNLVAQTEGIFEFKPRPWDVKRLLALPFFHAATAPVTHTTPFRKGDESYIMRRFDLEAFMAGIEKYQITDLIMVPPVCVAIIMSGLHKKYSLKSIKSAACGAAPLDKAVQARLKAMLAPGAPFAQVWGMTETSCVATQLHYPEDDDTGSVGRPIPNLDIKLVDDDGKDISAYEVRGEICVRGPTVVDGYFENPEANSRDWDDEGFFHTGDIGYCDEASKKWFIVDRKKELIKVRSFQVAPPEIEGVLLGHPSIIDAAVIGVYFPQPSGEPTELPRAYIVQRPGTSPLTEKEVYDSVAAKLSKYKWLDGGVKFLRLEEGGIPKTASGKILKRVLREMAAKESGAKL</sequence>
<dbReference type="Gene3D" id="3.30.300.30">
    <property type="match status" value="1"/>
</dbReference>